<sequence length="92" mass="10502">MIEQMLIGRDDGLRVQQMKLHEQRVHVAVVLLLGVAAPDHLLVHGARPRRLAHVTYQTLRPHVPAEVKKVAQSDVGLWIFDHIRVHQSVQLE</sequence>
<dbReference type="Proteomes" id="UP000271974">
    <property type="component" value="Unassembled WGS sequence"/>
</dbReference>
<dbReference type="EMBL" id="RQTK01000941">
    <property type="protein sequence ID" value="RUS73398.1"/>
    <property type="molecule type" value="Genomic_DNA"/>
</dbReference>
<feature type="non-terminal residue" evidence="1">
    <location>
        <position position="92"/>
    </location>
</feature>
<keyword evidence="2" id="KW-1185">Reference proteome</keyword>
<evidence type="ECO:0000313" key="2">
    <source>
        <dbReference type="Proteomes" id="UP000271974"/>
    </source>
</evidence>
<reference evidence="1 2" key="1">
    <citation type="submission" date="2019-01" db="EMBL/GenBank/DDBJ databases">
        <title>A draft genome assembly of the solar-powered sea slug Elysia chlorotica.</title>
        <authorList>
            <person name="Cai H."/>
            <person name="Li Q."/>
            <person name="Fang X."/>
            <person name="Li J."/>
            <person name="Curtis N.E."/>
            <person name="Altenburger A."/>
            <person name="Shibata T."/>
            <person name="Feng M."/>
            <person name="Maeda T."/>
            <person name="Schwartz J.A."/>
            <person name="Shigenobu S."/>
            <person name="Lundholm N."/>
            <person name="Nishiyama T."/>
            <person name="Yang H."/>
            <person name="Hasebe M."/>
            <person name="Li S."/>
            <person name="Pierce S.K."/>
            <person name="Wang J."/>
        </authorList>
    </citation>
    <scope>NUCLEOTIDE SEQUENCE [LARGE SCALE GENOMIC DNA]</scope>
    <source>
        <strain evidence="1">EC2010</strain>
        <tissue evidence="1">Whole organism of an adult</tissue>
    </source>
</reference>
<proteinExistence type="predicted"/>
<organism evidence="1 2">
    <name type="scientific">Elysia chlorotica</name>
    <name type="common">Eastern emerald elysia</name>
    <name type="synonym">Sea slug</name>
    <dbReference type="NCBI Taxonomy" id="188477"/>
    <lineage>
        <taxon>Eukaryota</taxon>
        <taxon>Metazoa</taxon>
        <taxon>Spiralia</taxon>
        <taxon>Lophotrochozoa</taxon>
        <taxon>Mollusca</taxon>
        <taxon>Gastropoda</taxon>
        <taxon>Heterobranchia</taxon>
        <taxon>Euthyneura</taxon>
        <taxon>Panpulmonata</taxon>
        <taxon>Sacoglossa</taxon>
        <taxon>Placobranchoidea</taxon>
        <taxon>Plakobranchidae</taxon>
        <taxon>Elysia</taxon>
    </lineage>
</organism>
<protein>
    <submittedName>
        <fullName evidence="1">Uncharacterized protein</fullName>
    </submittedName>
</protein>
<name>A0A3S0ZR72_ELYCH</name>
<evidence type="ECO:0000313" key="1">
    <source>
        <dbReference type="EMBL" id="RUS73398.1"/>
    </source>
</evidence>
<comment type="caution">
    <text evidence="1">The sequence shown here is derived from an EMBL/GenBank/DDBJ whole genome shotgun (WGS) entry which is preliminary data.</text>
</comment>
<accession>A0A3S0ZR72</accession>
<dbReference type="AlphaFoldDB" id="A0A3S0ZR72"/>
<gene>
    <name evidence="1" type="ORF">EGW08_018837</name>
</gene>